<protein>
    <submittedName>
        <fullName evidence="2">Uncharacterized protein</fullName>
    </submittedName>
</protein>
<feature type="transmembrane region" description="Helical" evidence="1">
    <location>
        <begin position="32"/>
        <end position="49"/>
    </location>
</feature>
<dbReference type="OrthoDB" id="3061561at2759"/>
<dbReference type="KEGG" id="mbrn:26246939"/>
<dbReference type="GeneID" id="26246939"/>
<gene>
    <name evidence="2" type="ORF">G6M90_00g112810</name>
</gene>
<name>A0A7D5V3S2_9HYPO</name>
<sequence length="517" mass="59336">MFSGGNYTFRNASSNTTVGWVGSSDHRGTLDILYSSGATILLCVWISTYPNIPAPRDRLYHRLIDKFNLAMIGFLGPDLLFALALGQWSSARRSVEEFRRVVPNDKDRSWSITHGFYADMGGFRIVSNREEDGIPTEDGIPVNAKQLLYLIEHEYIDIPSLKEKEIKAMSASDTFSKVLVLWQVCWFTVTEVMRFGYHAPITTLELTAFIFAVMMLATSFAWFQKPQITRSTCIKLRNGLSFQDIRDTARTSTHPNMQDRWYETPLDFIWKRGSFQLDKQWQYFSYLSHLCRVPLFTRLPSGKNKAWERMPSDIWYRPRGFLVPLGLVVQVPFCLSFLGAWKFHFATRAEQVLWRTSAVYHAAYSLVITIYYILGLGEQKHTDNVMALPAQINQNYHQPPPAESQLCVIVPSKTNISILASPTQVVSSRCLDTEQGLISQKISLNQKQLPVARYWRNLSPGGDPDQEISLRWTTLLFILTVIYIFSHLYIYLEDLISLRSQPAEVFLANNQFFPLIS</sequence>
<dbReference type="AlphaFoldDB" id="A0A7D5V3S2"/>
<feature type="transmembrane region" description="Helical" evidence="1">
    <location>
        <begin position="352"/>
        <end position="374"/>
    </location>
</feature>
<dbReference type="EMBL" id="CP058938">
    <property type="protein sequence ID" value="QLI74090.1"/>
    <property type="molecule type" value="Genomic_DNA"/>
</dbReference>
<feature type="transmembrane region" description="Helical" evidence="1">
    <location>
        <begin position="472"/>
        <end position="492"/>
    </location>
</feature>
<keyword evidence="3" id="KW-1185">Reference proteome</keyword>
<dbReference type="PANTHER" id="PTHR35043:SF8">
    <property type="entry name" value="DUF4220 DOMAIN-CONTAINING PROTEIN"/>
    <property type="match status" value="1"/>
</dbReference>
<organism evidence="2 3">
    <name type="scientific">Metarhizium brunneum</name>
    <dbReference type="NCBI Taxonomy" id="500148"/>
    <lineage>
        <taxon>Eukaryota</taxon>
        <taxon>Fungi</taxon>
        <taxon>Dikarya</taxon>
        <taxon>Ascomycota</taxon>
        <taxon>Pezizomycotina</taxon>
        <taxon>Sordariomycetes</taxon>
        <taxon>Hypocreomycetidae</taxon>
        <taxon>Hypocreales</taxon>
        <taxon>Clavicipitaceae</taxon>
        <taxon>Metarhizium</taxon>
    </lineage>
</organism>
<dbReference type="Proteomes" id="UP000510686">
    <property type="component" value="Chromosome 7"/>
</dbReference>
<keyword evidence="1" id="KW-0812">Transmembrane</keyword>
<evidence type="ECO:0000313" key="3">
    <source>
        <dbReference type="Proteomes" id="UP000510686"/>
    </source>
</evidence>
<accession>A0A7D5V3S2</accession>
<dbReference type="RefSeq" id="XP_014540345.1">
    <property type="nucleotide sequence ID" value="XM_014684859.1"/>
</dbReference>
<feature type="transmembrane region" description="Helical" evidence="1">
    <location>
        <begin position="203"/>
        <end position="223"/>
    </location>
</feature>
<feature type="transmembrane region" description="Helical" evidence="1">
    <location>
        <begin position="321"/>
        <end position="340"/>
    </location>
</feature>
<evidence type="ECO:0000256" key="1">
    <source>
        <dbReference type="SAM" id="Phobius"/>
    </source>
</evidence>
<dbReference type="PANTHER" id="PTHR35043">
    <property type="entry name" value="TRANSCRIPTION FACTOR DOMAIN-CONTAINING PROTEIN"/>
    <property type="match status" value="1"/>
</dbReference>
<proteinExistence type="predicted"/>
<keyword evidence="1" id="KW-1133">Transmembrane helix</keyword>
<evidence type="ECO:0000313" key="2">
    <source>
        <dbReference type="EMBL" id="QLI74090.1"/>
    </source>
</evidence>
<keyword evidence="1" id="KW-0472">Membrane</keyword>
<reference evidence="2 3" key="1">
    <citation type="submission" date="2020-07" db="EMBL/GenBank/DDBJ databases">
        <title>Telomere length de novo assembly of all 7 chromosomes of the fungus, Metarhizium brunneum, using a novel assembly pipeline.</title>
        <authorList>
            <person name="Saud z."/>
            <person name="Kortsinoglou A."/>
            <person name="Kouvelis V.N."/>
            <person name="Butt T.M."/>
        </authorList>
    </citation>
    <scope>NUCLEOTIDE SEQUENCE [LARGE SCALE GENOMIC DNA]</scope>
    <source>
        <strain evidence="2 3">4556</strain>
    </source>
</reference>
<feature type="transmembrane region" description="Helical" evidence="1">
    <location>
        <begin position="69"/>
        <end position="90"/>
    </location>
</feature>